<evidence type="ECO:0000313" key="2">
    <source>
        <dbReference type="Proteomes" id="UP000054549"/>
    </source>
</evidence>
<keyword evidence="2" id="KW-1185">Reference proteome</keyword>
<dbReference type="AlphaFoldDB" id="A0A0C2SJ00"/>
<organism evidence="1 2">
    <name type="scientific">Amanita muscaria (strain Koide BX008)</name>
    <dbReference type="NCBI Taxonomy" id="946122"/>
    <lineage>
        <taxon>Eukaryota</taxon>
        <taxon>Fungi</taxon>
        <taxon>Dikarya</taxon>
        <taxon>Basidiomycota</taxon>
        <taxon>Agaricomycotina</taxon>
        <taxon>Agaricomycetes</taxon>
        <taxon>Agaricomycetidae</taxon>
        <taxon>Agaricales</taxon>
        <taxon>Pluteineae</taxon>
        <taxon>Amanitaceae</taxon>
        <taxon>Amanita</taxon>
    </lineage>
</organism>
<evidence type="ECO:0000313" key="1">
    <source>
        <dbReference type="EMBL" id="KIL53909.1"/>
    </source>
</evidence>
<dbReference type="EMBL" id="KN819135">
    <property type="protein sequence ID" value="KIL53909.1"/>
    <property type="molecule type" value="Genomic_DNA"/>
</dbReference>
<gene>
    <name evidence="1" type="ORF">M378DRAFT_174526</name>
</gene>
<sequence>MDLDRPAILAVFGLGTPHLTPPKNCGKGSFRSSPRRITVFPRSHKFLSGIFGAYRNAYDGTQFQVVDILDMIHLRKRSSHSAGGHQKFLANTAYFLSMAHPKYTCNILIPFCTSATSIVCQL</sequence>
<dbReference type="InParanoid" id="A0A0C2SJ00"/>
<reference evidence="1 2" key="1">
    <citation type="submission" date="2014-04" db="EMBL/GenBank/DDBJ databases">
        <title>Evolutionary Origins and Diversification of the Mycorrhizal Mutualists.</title>
        <authorList>
            <consortium name="DOE Joint Genome Institute"/>
            <consortium name="Mycorrhizal Genomics Consortium"/>
            <person name="Kohler A."/>
            <person name="Kuo A."/>
            <person name="Nagy L.G."/>
            <person name="Floudas D."/>
            <person name="Copeland A."/>
            <person name="Barry K.W."/>
            <person name="Cichocki N."/>
            <person name="Veneault-Fourrey C."/>
            <person name="LaButti K."/>
            <person name="Lindquist E.A."/>
            <person name="Lipzen A."/>
            <person name="Lundell T."/>
            <person name="Morin E."/>
            <person name="Murat C."/>
            <person name="Riley R."/>
            <person name="Ohm R."/>
            <person name="Sun H."/>
            <person name="Tunlid A."/>
            <person name="Henrissat B."/>
            <person name="Grigoriev I.V."/>
            <person name="Hibbett D.S."/>
            <person name="Martin F."/>
        </authorList>
    </citation>
    <scope>NUCLEOTIDE SEQUENCE [LARGE SCALE GENOMIC DNA]</scope>
    <source>
        <strain evidence="1 2">Koide BX008</strain>
    </source>
</reference>
<dbReference type="HOGENOM" id="CLU_2032029_0_0_1"/>
<feature type="non-terminal residue" evidence="1">
    <location>
        <position position="122"/>
    </location>
</feature>
<protein>
    <submittedName>
        <fullName evidence="1">Uncharacterized protein</fullName>
    </submittedName>
</protein>
<accession>A0A0C2SJ00</accession>
<proteinExistence type="predicted"/>
<dbReference type="Proteomes" id="UP000054549">
    <property type="component" value="Unassembled WGS sequence"/>
</dbReference>
<name>A0A0C2SJ00_AMAMK</name>